<evidence type="ECO:0000313" key="8">
    <source>
        <dbReference type="EMBL" id="HJC41272.1"/>
    </source>
</evidence>
<evidence type="ECO:0000256" key="3">
    <source>
        <dbReference type="ARBA" id="ARBA00022692"/>
    </source>
</evidence>
<evidence type="ECO:0000259" key="7">
    <source>
        <dbReference type="Pfam" id="PF10035"/>
    </source>
</evidence>
<protein>
    <submittedName>
        <fullName evidence="8">YitT family protein</fullName>
    </submittedName>
</protein>
<keyword evidence="3 6" id="KW-0812">Transmembrane</keyword>
<keyword evidence="5 6" id="KW-0472">Membrane</keyword>
<dbReference type="GO" id="GO:0005886">
    <property type="term" value="C:plasma membrane"/>
    <property type="evidence" value="ECO:0007669"/>
    <property type="project" value="UniProtKB-SubCell"/>
</dbReference>
<name>A0A9D2P0E1_9FIRM</name>
<keyword evidence="2" id="KW-1003">Cell membrane</keyword>
<proteinExistence type="predicted"/>
<evidence type="ECO:0000256" key="2">
    <source>
        <dbReference type="ARBA" id="ARBA00022475"/>
    </source>
</evidence>
<feature type="domain" description="DUF2179" evidence="7">
    <location>
        <begin position="221"/>
        <end position="275"/>
    </location>
</feature>
<feature type="transmembrane region" description="Helical" evidence="6">
    <location>
        <begin position="174"/>
        <end position="195"/>
    </location>
</feature>
<feature type="transmembrane region" description="Helical" evidence="6">
    <location>
        <begin position="80"/>
        <end position="99"/>
    </location>
</feature>
<comment type="subcellular location">
    <subcellularLocation>
        <location evidence="1">Cell membrane</location>
        <topology evidence="1">Multi-pass membrane protein</topology>
    </subcellularLocation>
</comment>
<keyword evidence="4 6" id="KW-1133">Transmembrane helix</keyword>
<organism evidence="8 9">
    <name type="scientific">Candidatus Intestinimonas pullistercoris</name>
    <dbReference type="NCBI Taxonomy" id="2838623"/>
    <lineage>
        <taxon>Bacteria</taxon>
        <taxon>Bacillati</taxon>
        <taxon>Bacillota</taxon>
        <taxon>Clostridia</taxon>
        <taxon>Eubacteriales</taxon>
        <taxon>Intestinimonas</taxon>
    </lineage>
</organism>
<evidence type="ECO:0000256" key="5">
    <source>
        <dbReference type="ARBA" id="ARBA00023136"/>
    </source>
</evidence>
<evidence type="ECO:0000256" key="6">
    <source>
        <dbReference type="SAM" id="Phobius"/>
    </source>
</evidence>
<evidence type="ECO:0000256" key="1">
    <source>
        <dbReference type="ARBA" id="ARBA00004651"/>
    </source>
</evidence>
<dbReference type="Pfam" id="PF02588">
    <property type="entry name" value="YitT_membrane"/>
    <property type="match status" value="1"/>
</dbReference>
<evidence type="ECO:0000256" key="4">
    <source>
        <dbReference type="ARBA" id="ARBA00022989"/>
    </source>
</evidence>
<evidence type="ECO:0000313" key="9">
    <source>
        <dbReference type="Proteomes" id="UP000823882"/>
    </source>
</evidence>
<dbReference type="Gene3D" id="3.30.70.120">
    <property type="match status" value="1"/>
</dbReference>
<dbReference type="InterPro" id="IPR003740">
    <property type="entry name" value="YitT"/>
</dbReference>
<dbReference type="Proteomes" id="UP000823882">
    <property type="component" value="Unassembled WGS sequence"/>
</dbReference>
<reference evidence="8" key="2">
    <citation type="submission" date="2021-04" db="EMBL/GenBank/DDBJ databases">
        <authorList>
            <person name="Gilroy R."/>
        </authorList>
    </citation>
    <scope>NUCLEOTIDE SEQUENCE</scope>
    <source>
        <strain evidence="8">CHK186-1790</strain>
    </source>
</reference>
<dbReference type="AlphaFoldDB" id="A0A9D2P0E1"/>
<feature type="transmembrane region" description="Helical" evidence="6">
    <location>
        <begin position="7"/>
        <end position="26"/>
    </location>
</feature>
<feature type="transmembrane region" description="Helical" evidence="6">
    <location>
        <begin position="46"/>
        <end position="68"/>
    </location>
</feature>
<dbReference type="InterPro" id="IPR015867">
    <property type="entry name" value="N-reg_PII/ATP_PRibTrfase_C"/>
</dbReference>
<dbReference type="InterPro" id="IPR019264">
    <property type="entry name" value="DUF2179"/>
</dbReference>
<dbReference type="CDD" id="cd16380">
    <property type="entry name" value="YitT_C"/>
    <property type="match status" value="1"/>
</dbReference>
<sequence>MSHKLISYLWIIPASAVYALGFNWCFVPNDIAFGGLTGVAQIINRFLPQAPVGTLVILLNIPLFLLGWRLLGGRALAASLYAMFVSSAAIDVLSAFHTFRPMDDPLLACLYGGVLMGASLGVILLQGATTGGTDLMARLLQLRLSWLPMGKLLLAIDLAVVAAAAAAFGDLNSALYGAVALYVSSRVIDLVLYGLDTSKVAYIISQKHRELAARLTQELGRGVTLLQGQGAWSGQETQVLLCAFKQREITALKALVRSLDPDAFLIVCNAHEVAGLGFGPADQF</sequence>
<feature type="transmembrane region" description="Helical" evidence="6">
    <location>
        <begin position="105"/>
        <end position="125"/>
    </location>
</feature>
<dbReference type="Pfam" id="PF10035">
    <property type="entry name" value="DUF2179"/>
    <property type="match status" value="1"/>
</dbReference>
<accession>A0A9D2P0E1</accession>
<comment type="caution">
    <text evidence="8">The sequence shown here is derived from an EMBL/GenBank/DDBJ whole genome shotgun (WGS) entry which is preliminary data.</text>
</comment>
<dbReference type="PANTHER" id="PTHR33545:SF5">
    <property type="entry name" value="UPF0750 MEMBRANE PROTEIN YITT"/>
    <property type="match status" value="1"/>
</dbReference>
<dbReference type="PANTHER" id="PTHR33545">
    <property type="entry name" value="UPF0750 MEMBRANE PROTEIN YITT-RELATED"/>
    <property type="match status" value="1"/>
</dbReference>
<dbReference type="EMBL" id="DWWJ01000121">
    <property type="protein sequence ID" value="HJC41272.1"/>
    <property type="molecule type" value="Genomic_DNA"/>
</dbReference>
<feature type="transmembrane region" description="Helical" evidence="6">
    <location>
        <begin position="146"/>
        <end position="168"/>
    </location>
</feature>
<gene>
    <name evidence="8" type="ORF">H9701_06940</name>
</gene>
<reference evidence="8" key="1">
    <citation type="journal article" date="2021" name="PeerJ">
        <title>Extensive microbial diversity within the chicken gut microbiome revealed by metagenomics and culture.</title>
        <authorList>
            <person name="Gilroy R."/>
            <person name="Ravi A."/>
            <person name="Getino M."/>
            <person name="Pursley I."/>
            <person name="Horton D.L."/>
            <person name="Alikhan N.F."/>
            <person name="Baker D."/>
            <person name="Gharbi K."/>
            <person name="Hall N."/>
            <person name="Watson M."/>
            <person name="Adriaenssens E.M."/>
            <person name="Foster-Nyarko E."/>
            <person name="Jarju S."/>
            <person name="Secka A."/>
            <person name="Antonio M."/>
            <person name="Oren A."/>
            <person name="Chaudhuri R.R."/>
            <person name="La Ragione R."/>
            <person name="Hildebrand F."/>
            <person name="Pallen M.J."/>
        </authorList>
    </citation>
    <scope>NUCLEOTIDE SEQUENCE</scope>
    <source>
        <strain evidence="8">CHK186-1790</strain>
    </source>
</reference>
<dbReference type="PIRSF" id="PIRSF006483">
    <property type="entry name" value="Membrane_protein_YitT"/>
    <property type="match status" value="1"/>
</dbReference>
<dbReference type="InterPro" id="IPR051461">
    <property type="entry name" value="UPF0750_membrane"/>
</dbReference>